<dbReference type="OrthoDB" id="5407351at2759"/>
<sequence length="252" mass="27513">MAEASCSGTTPFKSLVDHHSRDVSLHQDRLVDRVNGHASFRSPASAPGNHVFGNFLESGPASLAFPVVPVEAAGRLSTGIAHAAQTRDLSDCGSFAPALDQSRPPMQSDFDREMAKWMASHGDETVMRDVDAAMDKLARDLERDESSLNTQARLTDLDTPEIGNLSLRDARIPLQPAPEHVPVDDGALQSDKSAVSEAAERLLECVEHENGDKWQNSVFLSLMRDFRDGRKDIIENEIRQTADVDAETQAPT</sequence>
<organism evidence="1 2">
    <name type="scientific">Ophiocordyceps camponoti-floridani</name>
    <dbReference type="NCBI Taxonomy" id="2030778"/>
    <lineage>
        <taxon>Eukaryota</taxon>
        <taxon>Fungi</taxon>
        <taxon>Dikarya</taxon>
        <taxon>Ascomycota</taxon>
        <taxon>Pezizomycotina</taxon>
        <taxon>Sordariomycetes</taxon>
        <taxon>Hypocreomycetidae</taxon>
        <taxon>Hypocreales</taxon>
        <taxon>Ophiocordycipitaceae</taxon>
        <taxon>Ophiocordyceps</taxon>
    </lineage>
</organism>
<evidence type="ECO:0000313" key="2">
    <source>
        <dbReference type="Proteomes" id="UP000562929"/>
    </source>
</evidence>
<dbReference type="AlphaFoldDB" id="A0A8H4QE02"/>
<proteinExistence type="predicted"/>
<accession>A0A8H4QE02</accession>
<keyword evidence="2" id="KW-1185">Reference proteome</keyword>
<comment type="caution">
    <text evidence="1">The sequence shown here is derived from an EMBL/GenBank/DDBJ whole genome shotgun (WGS) entry which is preliminary data.</text>
</comment>
<protein>
    <submittedName>
        <fullName evidence="1">Peroxin 20</fullName>
    </submittedName>
</protein>
<evidence type="ECO:0000313" key="1">
    <source>
        <dbReference type="EMBL" id="KAF4595794.1"/>
    </source>
</evidence>
<gene>
    <name evidence="1" type="ORF">GQ602_001407</name>
</gene>
<name>A0A8H4QE02_9HYPO</name>
<dbReference type="EMBL" id="JAACLJ010000001">
    <property type="protein sequence ID" value="KAF4595794.1"/>
    <property type="molecule type" value="Genomic_DNA"/>
</dbReference>
<reference evidence="1 2" key="1">
    <citation type="journal article" date="2020" name="G3 (Bethesda)">
        <title>Genetic Underpinnings of Host Manipulation by Ophiocordyceps as Revealed by Comparative Transcriptomics.</title>
        <authorList>
            <person name="Will I."/>
            <person name="Das B."/>
            <person name="Trinh T."/>
            <person name="Brachmann A."/>
            <person name="Ohm R.A."/>
            <person name="de Bekker C."/>
        </authorList>
    </citation>
    <scope>NUCLEOTIDE SEQUENCE [LARGE SCALE GENOMIC DNA]</scope>
    <source>
        <strain evidence="1 2">EC05</strain>
    </source>
</reference>
<dbReference type="Proteomes" id="UP000562929">
    <property type="component" value="Unassembled WGS sequence"/>
</dbReference>